<dbReference type="EnsemblMetazoa" id="XM_014391877.2">
    <property type="protein sequence ID" value="XP_014247363.1"/>
    <property type="gene ID" value="LOC106665432"/>
</dbReference>
<keyword evidence="5" id="KW-0862">Zinc</keyword>
<feature type="region of interest" description="Disordered" evidence="7">
    <location>
        <begin position="1"/>
        <end position="45"/>
    </location>
</feature>
<dbReference type="OMA" id="KCQSVCH"/>
<dbReference type="KEGG" id="clec:106665432"/>
<sequence>MSRPGGRGNPWNRSGGDRKKRVENGWTDGPSRSPAVPDAMSAQNKFQEAHLKMQKSVQKYMRQEYESSSEEEELESDNILASVLKNYNSFGGKSEDLGRTQNVLENSFRSGSAVCLICIALIKRTDSIWSCRSCYGFFHLNCIQRWSKDSITHQKVAEEEMPSNKSKSYCWFCPKCREEYDLSSIPTKYECFCGNRTDPVFQPWLVPHSCGEICNKPLLPECGHACLLLCHPGPCPKCPKMVRTKCHCGKSDSIPRRCYEKEWACEKACGKELACRKHKCESRCHPGACPPCNKTSLMKCQCGDKTERIACAELTWNCEKVCGKLLDCGEHTCEVICHKGECGPCPLSLPRSCPCGKEVTVLPCTKEVSTCGDTCSKLLLCGLHRCSQRCHKSSCGPCMEIIQKPCRCGSHFKEVQCEKEYLCEKKCKLKKDCGVHNCSRKCCDGQCPPCYAICKKTLNCGNHKCESVCHRGPCYPCQQTVLLTCSNCAHPLTTVPCGVKKRKFKCNQLCIAPKDCDHENKHNCHYGPCPPCKQVCNKLKPCGHRCPKICHSKVVVCSIPNFKPATPLDVAPLEVKSLECPECIAIVEVPCLGGHEKLRLPCFRAVAQSCGNPCSRLLPCKNHECSFLCHSVVNSPNEKDAGDNCEVCEEECVAERVCSHPCTIGCHPPPCPNCKVQLKLRCHCSLNFVYTKCYEWCRLPESKKDEKLSCGDQCPKLYPCGHRCASNCHKGECPNADRCRKKVKVNCKCKRIKKDVICHLKNETEINCDETCEALKKEKELKKLKELEEESLAERLRNQKELEMYEKRLHGGKKQRTRRRDFQDDSKPSFISQYKFSIFACFFLIVSSAVYYFLIK</sequence>
<dbReference type="OrthoDB" id="536399at2759"/>
<comment type="similarity">
    <text evidence="1">Belongs to the NFX1 family.</text>
</comment>
<dbReference type="GO" id="GO:0008270">
    <property type="term" value="F:zinc ion binding"/>
    <property type="evidence" value="ECO:0007669"/>
    <property type="project" value="UniProtKB-KW"/>
</dbReference>
<name>A0A8I6TFT4_CIMLE</name>
<dbReference type="PROSITE" id="PS50016">
    <property type="entry name" value="ZF_PHD_2"/>
    <property type="match status" value="1"/>
</dbReference>
<dbReference type="InterPro" id="IPR019787">
    <property type="entry name" value="Znf_PHD-finger"/>
</dbReference>
<dbReference type="PANTHER" id="PTHR12360">
    <property type="entry name" value="NUCLEAR TRANSCRIPTION FACTOR, X-BOX BINDING 1 NFX1"/>
    <property type="match status" value="1"/>
</dbReference>
<accession>A0A8I6TFT4</accession>
<evidence type="ECO:0000256" key="1">
    <source>
        <dbReference type="ARBA" id="ARBA00007269"/>
    </source>
</evidence>
<dbReference type="RefSeq" id="XP_014247363.1">
    <property type="nucleotide sequence ID" value="XM_014391877.2"/>
</dbReference>
<evidence type="ECO:0000256" key="6">
    <source>
        <dbReference type="PROSITE-ProRule" id="PRU00146"/>
    </source>
</evidence>
<evidence type="ECO:0000256" key="8">
    <source>
        <dbReference type="SAM" id="Phobius"/>
    </source>
</evidence>
<evidence type="ECO:0000313" key="11">
    <source>
        <dbReference type="Proteomes" id="UP000494040"/>
    </source>
</evidence>
<dbReference type="SMART" id="SM00438">
    <property type="entry name" value="ZnF_NFX"/>
    <property type="match status" value="11"/>
</dbReference>
<keyword evidence="8" id="KW-1133">Transmembrane helix</keyword>
<evidence type="ECO:0000256" key="5">
    <source>
        <dbReference type="ARBA" id="ARBA00022833"/>
    </source>
</evidence>
<dbReference type="GO" id="GO:0000981">
    <property type="term" value="F:DNA-binding transcription factor activity, RNA polymerase II-specific"/>
    <property type="evidence" value="ECO:0007669"/>
    <property type="project" value="TreeGrafter"/>
</dbReference>
<keyword evidence="8" id="KW-0812">Transmembrane</keyword>
<evidence type="ECO:0000259" key="9">
    <source>
        <dbReference type="PROSITE" id="PS50016"/>
    </source>
</evidence>
<evidence type="ECO:0000313" key="10">
    <source>
        <dbReference type="EnsemblMetazoa" id="XP_014247363.1"/>
    </source>
</evidence>
<dbReference type="AlphaFoldDB" id="A0A8I6TFT4"/>
<keyword evidence="4 6" id="KW-0863">Zinc-finger</keyword>
<dbReference type="PANTHER" id="PTHR12360:SF1">
    <property type="entry name" value="NF-X1-TYPE ZINC FINGER PROTEIN NFXL1"/>
    <property type="match status" value="1"/>
</dbReference>
<proteinExistence type="inferred from homology"/>
<dbReference type="CDD" id="cd06008">
    <property type="entry name" value="NF-X1-zinc-finger"/>
    <property type="match status" value="5"/>
</dbReference>
<evidence type="ECO:0000256" key="7">
    <source>
        <dbReference type="SAM" id="MobiDB-lite"/>
    </source>
</evidence>
<organism evidence="10 11">
    <name type="scientific">Cimex lectularius</name>
    <name type="common">Bed bug</name>
    <name type="synonym">Acanthia lectularia</name>
    <dbReference type="NCBI Taxonomy" id="79782"/>
    <lineage>
        <taxon>Eukaryota</taxon>
        <taxon>Metazoa</taxon>
        <taxon>Ecdysozoa</taxon>
        <taxon>Arthropoda</taxon>
        <taxon>Hexapoda</taxon>
        <taxon>Insecta</taxon>
        <taxon>Pterygota</taxon>
        <taxon>Neoptera</taxon>
        <taxon>Paraneoptera</taxon>
        <taxon>Hemiptera</taxon>
        <taxon>Heteroptera</taxon>
        <taxon>Panheteroptera</taxon>
        <taxon>Cimicomorpha</taxon>
        <taxon>Cimicidae</taxon>
        <taxon>Cimex</taxon>
    </lineage>
</organism>
<feature type="domain" description="PHD-type" evidence="9">
    <location>
        <begin position="112"/>
        <end position="179"/>
    </location>
</feature>
<dbReference type="GeneID" id="106665432"/>
<dbReference type="Pfam" id="PF01422">
    <property type="entry name" value="zf-NF-X1"/>
    <property type="match status" value="10"/>
</dbReference>
<protein>
    <recommendedName>
        <fullName evidence="9">PHD-type domain-containing protein</fullName>
    </recommendedName>
</protein>
<evidence type="ECO:0000256" key="4">
    <source>
        <dbReference type="ARBA" id="ARBA00022771"/>
    </source>
</evidence>
<evidence type="ECO:0000256" key="2">
    <source>
        <dbReference type="ARBA" id="ARBA00022723"/>
    </source>
</evidence>
<reference evidence="10" key="1">
    <citation type="submission" date="2022-01" db="UniProtKB">
        <authorList>
            <consortium name="EnsemblMetazoa"/>
        </authorList>
    </citation>
    <scope>IDENTIFICATION</scope>
</reference>
<keyword evidence="2" id="KW-0479">Metal-binding</keyword>
<dbReference type="InterPro" id="IPR034078">
    <property type="entry name" value="NFX1_fam"/>
</dbReference>
<dbReference type="Proteomes" id="UP000494040">
    <property type="component" value="Unassembled WGS sequence"/>
</dbReference>
<dbReference type="InterPro" id="IPR000967">
    <property type="entry name" value="Znf_NFX1"/>
</dbReference>
<dbReference type="CDD" id="cd16697">
    <property type="entry name" value="RING-CH-C4HC3_NFXL1"/>
    <property type="match status" value="1"/>
</dbReference>
<evidence type="ECO:0000256" key="3">
    <source>
        <dbReference type="ARBA" id="ARBA00022737"/>
    </source>
</evidence>
<keyword evidence="3" id="KW-0677">Repeat</keyword>
<dbReference type="GO" id="GO:0000977">
    <property type="term" value="F:RNA polymerase II transcription regulatory region sequence-specific DNA binding"/>
    <property type="evidence" value="ECO:0007669"/>
    <property type="project" value="TreeGrafter"/>
</dbReference>
<keyword evidence="8" id="KW-0472">Membrane</keyword>
<dbReference type="GO" id="GO:0005634">
    <property type="term" value="C:nucleus"/>
    <property type="evidence" value="ECO:0007669"/>
    <property type="project" value="InterPro"/>
</dbReference>
<keyword evidence="11" id="KW-1185">Reference proteome</keyword>
<feature type="transmembrane region" description="Helical" evidence="8">
    <location>
        <begin position="836"/>
        <end position="855"/>
    </location>
</feature>